<sequence>MLFLGDRLSQHSYHCIPRCYGNLEYCKRKKFNRISSFQTSSVGCHKRWVFTHNISTIRMTTTPHKPNDKRPHVDYIQVVVLAPNEKLFHHFLSLADIFQQQIMSQVSSQVNPTDDDDSQQYWNNIPLLDSKGELVSRQVKRSSFHRSTTLSHLLPALQPILKVFLLEQLFPDCQGNSNDNNSDRLFQQAVQDADVVVTGWIFKQQVAARVAEILKPVHQQLLACIVFPSSPVLIQYNKLGQFELCRWTETQNILSHLCFSKDVCSENSPKTLEETTKLQLKLLESFRILPKLLNYIGEEKREDICTYMLSYRHWVASSTPEDVKLCLSFIIERSLMNMEKENKEEKLYTTNTEEDLQSLKTKIKQLWHSYCSTTFTSSTAAFRVSLPLPKKLKSTGHHELARLIATCIYQYQCPLKDISQLCHFKYSMSCQREWNRFSQQLHQKFTLRYPMELAKELLTLSEKIHRGEHRMPHSSEVLAENRQDLHRSIVYLGGYRKAAKILGLRRYRRSSKQVLKSLQDFTRFEKELRSFLLQRAQEIDIDRADWIQRIMPRMVDFREAGRTDLLDAIQYHGGQHAVARKLGLQMHYQATCNEYIHHFSCLEEELKRLVSEELVDVYGPNEMPTLHDLKQLGRVDLIAAIRIHGGMHKVASKMNWKLCKGSRSTQLKIKDLSWLRMELERWIKKQGMSELCIVPTTRQLLEDGRHDLVRAIQFHGGREAVAKQFGMVKGDKTIFDESFFLTDWSGLEEEEEDTSCFSLDKSSKKANTRRESHYWCRLENVRKELLAFIYEYGQPGVMPTRAELLRAGRGDLLRGMTIHGGQKVIARELSLVMVSQVKKSE</sequence>
<evidence type="ECO:0000313" key="2">
    <source>
        <dbReference type="EMBL" id="GJQ11684.1"/>
    </source>
</evidence>
<feature type="domain" description="Magnesium chelatase subunit H N-terminal" evidence="1">
    <location>
        <begin position="183"/>
        <end position="308"/>
    </location>
</feature>
<protein>
    <recommendedName>
        <fullName evidence="1">Magnesium chelatase subunit H N-terminal domain-containing protein</fullName>
    </recommendedName>
</protein>
<evidence type="ECO:0000313" key="3">
    <source>
        <dbReference type="Proteomes" id="UP001061958"/>
    </source>
</evidence>
<dbReference type="Pfam" id="PF11965">
    <property type="entry name" value="DUF3479"/>
    <property type="match status" value="1"/>
</dbReference>
<evidence type="ECO:0000259" key="1">
    <source>
        <dbReference type="Pfam" id="PF11965"/>
    </source>
</evidence>
<dbReference type="PANTHER" id="PTHR47434">
    <property type="entry name" value="PROTEIN PTST HOMOLOG 3, CHLOROPLASTIC"/>
    <property type="match status" value="1"/>
</dbReference>
<proteinExistence type="predicted"/>
<dbReference type="EMBL" id="BQMJ01000026">
    <property type="protein sequence ID" value="GJQ11684.1"/>
    <property type="molecule type" value="Genomic_DNA"/>
</dbReference>
<dbReference type="AlphaFoldDB" id="A0A9C7PWE5"/>
<reference evidence="2" key="2">
    <citation type="submission" date="2022-01" db="EMBL/GenBank/DDBJ databases">
        <authorList>
            <person name="Hirooka S."/>
            <person name="Miyagishima S.Y."/>
        </authorList>
    </citation>
    <scope>NUCLEOTIDE SEQUENCE</scope>
    <source>
        <strain evidence="2">NBRC 102759</strain>
    </source>
</reference>
<dbReference type="Proteomes" id="UP001061958">
    <property type="component" value="Unassembled WGS sequence"/>
</dbReference>
<organism evidence="2 3">
    <name type="scientific">Galdieria partita</name>
    <dbReference type="NCBI Taxonomy" id="83374"/>
    <lineage>
        <taxon>Eukaryota</taxon>
        <taxon>Rhodophyta</taxon>
        <taxon>Bangiophyceae</taxon>
        <taxon>Galdieriales</taxon>
        <taxon>Galdieriaceae</taxon>
        <taxon>Galdieria</taxon>
    </lineage>
</organism>
<dbReference type="PANTHER" id="PTHR47434:SF1">
    <property type="entry name" value="PROTEIN PTST HOMOLOG 2, CHLOROPLASTIC"/>
    <property type="match status" value="1"/>
</dbReference>
<keyword evidence="3" id="KW-1185">Reference proteome</keyword>
<reference evidence="2" key="1">
    <citation type="journal article" date="2022" name="Proc. Natl. Acad. Sci. U.S.A.">
        <title>Life cycle and functional genomics of the unicellular red alga Galdieria for elucidating algal and plant evolution and industrial use.</title>
        <authorList>
            <person name="Hirooka S."/>
            <person name="Itabashi T."/>
            <person name="Ichinose T.M."/>
            <person name="Onuma R."/>
            <person name="Fujiwara T."/>
            <person name="Yamashita S."/>
            <person name="Jong L.W."/>
            <person name="Tomita R."/>
            <person name="Iwane A.H."/>
            <person name="Miyagishima S.Y."/>
        </authorList>
    </citation>
    <scope>NUCLEOTIDE SEQUENCE</scope>
    <source>
        <strain evidence="2">NBRC 102759</strain>
    </source>
</reference>
<dbReference type="GO" id="GO:0016851">
    <property type="term" value="F:magnesium chelatase activity"/>
    <property type="evidence" value="ECO:0007669"/>
    <property type="project" value="InterPro"/>
</dbReference>
<comment type="caution">
    <text evidence="2">The sequence shown here is derived from an EMBL/GenBank/DDBJ whole genome shotgun (WGS) entry which is preliminary data.</text>
</comment>
<dbReference type="InterPro" id="IPR022571">
    <property type="entry name" value="Mg_chelatase_H_N"/>
</dbReference>
<gene>
    <name evidence="2" type="ORF">GpartN1_g3475.t1</name>
</gene>
<name>A0A9C7PWE5_9RHOD</name>
<dbReference type="OrthoDB" id="2779at2759"/>
<accession>A0A9C7PWE5</accession>